<dbReference type="InterPro" id="IPR007346">
    <property type="entry name" value="Endonuclease-I"/>
</dbReference>
<dbReference type="SUPFAM" id="SSF54060">
    <property type="entry name" value="His-Me finger endonucleases"/>
    <property type="match status" value="1"/>
</dbReference>
<keyword evidence="2" id="KW-0378">Hydrolase</keyword>
<evidence type="ECO:0000256" key="1">
    <source>
        <dbReference type="ARBA" id="ARBA00022722"/>
    </source>
</evidence>
<dbReference type="Proteomes" id="UP000635606">
    <property type="component" value="Unassembled WGS sequence"/>
</dbReference>
<dbReference type="Pfam" id="PF19886">
    <property type="entry name" value="DUF6359"/>
    <property type="match status" value="1"/>
</dbReference>
<dbReference type="GO" id="GO:0004518">
    <property type="term" value="F:nuclease activity"/>
    <property type="evidence" value="ECO:0007669"/>
    <property type="project" value="UniProtKB-KW"/>
</dbReference>
<dbReference type="InterPro" id="IPR044925">
    <property type="entry name" value="His-Me_finger_sf"/>
</dbReference>
<feature type="domain" description="Endonuclease YhcR N-terminal" evidence="4">
    <location>
        <begin position="29"/>
        <end position="132"/>
    </location>
</feature>
<organism evidence="5 6">
    <name type="scientific">Virgisporangium ochraceum</name>
    <dbReference type="NCBI Taxonomy" id="65505"/>
    <lineage>
        <taxon>Bacteria</taxon>
        <taxon>Bacillati</taxon>
        <taxon>Actinomycetota</taxon>
        <taxon>Actinomycetes</taxon>
        <taxon>Micromonosporales</taxon>
        <taxon>Micromonosporaceae</taxon>
        <taxon>Virgisporangium</taxon>
    </lineage>
</organism>
<sequence>MRSWGWLVALVGLLAGGVVVAPASAEAELTVAAALAAQDGRAAPVAGFVVGQPVSAGSVLRSGFTGDTAIAIADSASETGTARMLYVQVTSAYRAAFGLRTNPGLMGRRIVVAGQLTAYFSHGGLKEPTSMATSGGTTSDYYAAAAGKSGAALRAALHGIIGNHTKLSYSQVWTALQQTDQDPANAANVVLLYSGRSQSKTSNGGNADDWNREHVWPQSHGDFGTAAGPGTDLHHLRPEDVTVNSTRGNKDFDTGGSTVAECTGCRTDTDSFEPRDAVKGDVARMLMYMAIRYEGGDGYPDLELNDAVNNGSAPRTGRLSVLLRWHAADPPDAQERRRNEVVFATWQHNRNPFVDHPEWAASIWGT</sequence>
<feature type="region of interest" description="Disordered" evidence="3">
    <location>
        <begin position="198"/>
        <end position="236"/>
    </location>
</feature>
<protein>
    <recommendedName>
        <fullName evidence="4">Endonuclease YhcR N-terminal domain-containing protein</fullName>
    </recommendedName>
</protein>
<reference evidence="5" key="1">
    <citation type="submission" date="2021-01" db="EMBL/GenBank/DDBJ databases">
        <title>Whole genome shotgun sequence of Virgisporangium ochraceum NBRC 16418.</title>
        <authorList>
            <person name="Komaki H."/>
            <person name="Tamura T."/>
        </authorList>
    </citation>
    <scope>NUCLEOTIDE SEQUENCE</scope>
    <source>
        <strain evidence="5">NBRC 16418</strain>
    </source>
</reference>
<evidence type="ECO:0000256" key="2">
    <source>
        <dbReference type="ARBA" id="ARBA00022801"/>
    </source>
</evidence>
<evidence type="ECO:0000256" key="3">
    <source>
        <dbReference type="SAM" id="MobiDB-lite"/>
    </source>
</evidence>
<keyword evidence="1" id="KW-0540">Nuclease</keyword>
<dbReference type="PANTHER" id="PTHR33607:SF2">
    <property type="entry name" value="ENDONUCLEASE-1"/>
    <property type="match status" value="1"/>
</dbReference>
<accession>A0A8J4EBP5</accession>
<name>A0A8J4EBP5_9ACTN</name>
<dbReference type="AlphaFoldDB" id="A0A8J4EBP5"/>
<dbReference type="GO" id="GO:0016787">
    <property type="term" value="F:hydrolase activity"/>
    <property type="evidence" value="ECO:0007669"/>
    <property type="project" value="UniProtKB-KW"/>
</dbReference>
<proteinExistence type="predicted"/>
<evidence type="ECO:0000313" key="5">
    <source>
        <dbReference type="EMBL" id="GIJ68814.1"/>
    </source>
</evidence>
<keyword evidence="6" id="KW-1185">Reference proteome</keyword>
<dbReference type="Pfam" id="PF04231">
    <property type="entry name" value="Endonuclease_1"/>
    <property type="match status" value="1"/>
</dbReference>
<dbReference type="InterPro" id="IPR045939">
    <property type="entry name" value="YhcR_N"/>
</dbReference>
<evidence type="ECO:0000313" key="6">
    <source>
        <dbReference type="Proteomes" id="UP000635606"/>
    </source>
</evidence>
<gene>
    <name evidence="5" type="ORF">Voc01_037310</name>
</gene>
<dbReference type="EMBL" id="BOPH01000049">
    <property type="protein sequence ID" value="GIJ68814.1"/>
    <property type="molecule type" value="Genomic_DNA"/>
</dbReference>
<evidence type="ECO:0000259" key="4">
    <source>
        <dbReference type="Pfam" id="PF19886"/>
    </source>
</evidence>
<comment type="caution">
    <text evidence="5">The sequence shown here is derived from an EMBL/GenBank/DDBJ whole genome shotgun (WGS) entry which is preliminary data.</text>
</comment>
<dbReference type="PANTHER" id="PTHR33607">
    <property type="entry name" value="ENDONUCLEASE-1"/>
    <property type="match status" value="1"/>
</dbReference>